<gene>
    <name evidence="4" type="ORF">H0B56_14390</name>
</gene>
<keyword evidence="5" id="KW-1185">Reference proteome</keyword>
<evidence type="ECO:0000256" key="2">
    <source>
        <dbReference type="RuleBase" id="RU000461"/>
    </source>
</evidence>
<dbReference type="Pfam" id="PF00067">
    <property type="entry name" value="p450"/>
    <property type="match status" value="2"/>
</dbReference>
<dbReference type="PANTHER" id="PTHR46696">
    <property type="entry name" value="P450, PUTATIVE (EUROFUNG)-RELATED"/>
    <property type="match status" value="1"/>
</dbReference>
<dbReference type="PANTHER" id="PTHR46696:SF6">
    <property type="entry name" value="P450, PUTATIVE (EUROFUNG)-RELATED"/>
    <property type="match status" value="1"/>
</dbReference>
<dbReference type="Gene3D" id="1.10.630.10">
    <property type="entry name" value="Cytochrome P450"/>
    <property type="match status" value="1"/>
</dbReference>
<keyword evidence="2" id="KW-0503">Monooxygenase</keyword>
<feature type="region of interest" description="Disordered" evidence="3">
    <location>
        <begin position="66"/>
        <end position="86"/>
    </location>
</feature>
<dbReference type="Proteomes" id="UP000582974">
    <property type="component" value="Unassembled WGS sequence"/>
</dbReference>
<reference evidence="4 5" key="1">
    <citation type="submission" date="2020-07" db="EMBL/GenBank/DDBJ databases">
        <title>Genome of Haloechinothrix sp.</title>
        <authorList>
            <person name="Tang S.-K."/>
            <person name="Yang L."/>
            <person name="Zhu W.-Y."/>
        </authorList>
    </citation>
    <scope>NUCLEOTIDE SEQUENCE [LARGE SCALE GENOMIC DNA]</scope>
    <source>
        <strain evidence="4 5">YIM 98757</strain>
    </source>
</reference>
<evidence type="ECO:0000256" key="3">
    <source>
        <dbReference type="SAM" id="MobiDB-lite"/>
    </source>
</evidence>
<proteinExistence type="inferred from homology"/>
<dbReference type="InterPro" id="IPR017972">
    <property type="entry name" value="Cyt_P450_CS"/>
</dbReference>
<dbReference type="GO" id="GO:0004497">
    <property type="term" value="F:monooxygenase activity"/>
    <property type="evidence" value="ECO:0007669"/>
    <property type="project" value="UniProtKB-KW"/>
</dbReference>
<dbReference type="AlphaFoldDB" id="A0A838ABX2"/>
<dbReference type="GO" id="GO:0020037">
    <property type="term" value="F:heme binding"/>
    <property type="evidence" value="ECO:0007669"/>
    <property type="project" value="InterPro"/>
</dbReference>
<keyword evidence="2" id="KW-0479">Metal-binding</keyword>
<dbReference type="PRINTS" id="PR00359">
    <property type="entry name" value="BP450"/>
</dbReference>
<sequence>MSDDNEERVVVDFDHHSPELSAQVTDLGVGPLMNEYREKCPVAWTEAHGGYWLVTGYPQIREISRDDKSFSSDHDPEGNRQGFEGVTIPPTYPVPLGFIEMDPPEHTAIRKKLMPFFTPKAVEGWRPVVEDLVTAFIDRVIEDGSCEFVQDISSPVPAALTMMMLGANTDNWRVWADANHHTTMYAPGSAGHAEAVQEMMTVMQELSELITDRQQNPGTDESADLITFLCTTEFDGRRLTHDEILLHAVLLVAGGVDTTTAAMTAAVKWLGEHPQERERLKSGGPELMKTAIEEFLRVSAPVSGLARTATCPYEIAGQKIHPGERLLMMFSAANFDPTVFHNPEQVDLQRSPNRHAAFGLGAHRCIGQHIARLELETVLWQVLERMPDYVVDSNPTISPDVGVNQSWVALPMTFTAGTKVGSTFKPID</sequence>
<protein>
    <submittedName>
        <fullName evidence="4">Cytochrome P450</fullName>
    </submittedName>
</protein>
<feature type="compositionally biased region" description="Basic and acidic residues" evidence="3">
    <location>
        <begin position="66"/>
        <end position="78"/>
    </location>
</feature>
<dbReference type="PRINTS" id="PR00385">
    <property type="entry name" value="P450"/>
</dbReference>
<dbReference type="InterPro" id="IPR002397">
    <property type="entry name" value="Cyt_P450_B"/>
</dbReference>
<evidence type="ECO:0000256" key="1">
    <source>
        <dbReference type="ARBA" id="ARBA00010617"/>
    </source>
</evidence>
<dbReference type="InterPro" id="IPR001128">
    <property type="entry name" value="Cyt_P450"/>
</dbReference>
<accession>A0A838ABX2</accession>
<dbReference type="InterPro" id="IPR036396">
    <property type="entry name" value="Cyt_P450_sf"/>
</dbReference>
<organism evidence="4 5">
    <name type="scientific">Haloechinothrix aidingensis</name>
    <dbReference type="NCBI Taxonomy" id="2752311"/>
    <lineage>
        <taxon>Bacteria</taxon>
        <taxon>Bacillati</taxon>
        <taxon>Actinomycetota</taxon>
        <taxon>Actinomycetes</taxon>
        <taxon>Pseudonocardiales</taxon>
        <taxon>Pseudonocardiaceae</taxon>
        <taxon>Haloechinothrix</taxon>
    </lineage>
</organism>
<evidence type="ECO:0000313" key="5">
    <source>
        <dbReference type="Proteomes" id="UP000582974"/>
    </source>
</evidence>
<dbReference type="SUPFAM" id="SSF48264">
    <property type="entry name" value="Cytochrome P450"/>
    <property type="match status" value="1"/>
</dbReference>
<keyword evidence="2" id="KW-0349">Heme</keyword>
<dbReference type="GO" id="GO:0016705">
    <property type="term" value="F:oxidoreductase activity, acting on paired donors, with incorporation or reduction of molecular oxygen"/>
    <property type="evidence" value="ECO:0007669"/>
    <property type="project" value="InterPro"/>
</dbReference>
<comment type="similarity">
    <text evidence="1 2">Belongs to the cytochrome P450 family.</text>
</comment>
<comment type="caution">
    <text evidence="4">The sequence shown here is derived from an EMBL/GenBank/DDBJ whole genome shotgun (WGS) entry which is preliminary data.</text>
</comment>
<keyword evidence="2" id="KW-0408">Iron</keyword>
<evidence type="ECO:0000313" key="4">
    <source>
        <dbReference type="EMBL" id="MBA0126736.1"/>
    </source>
</evidence>
<name>A0A838ABX2_9PSEU</name>
<dbReference type="PROSITE" id="PS00086">
    <property type="entry name" value="CYTOCHROME_P450"/>
    <property type="match status" value="1"/>
</dbReference>
<dbReference type="EMBL" id="JACCKD010000005">
    <property type="protein sequence ID" value="MBA0126736.1"/>
    <property type="molecule type" value="Genomic_DNA"/>
</dbReference>
<keyword evidence="2" id="KW-0560">Oxidoreductase</keyword>
<dbReference type="RefSeq" id="WP_180893585.1">
    <property type="nucleotide sequence ID" value="NZ_JACCKD010000005.1"/>
</dbReference>
<dbReference type="GO" id="GO:0005506">
    <property type="term" value="F:iron ion binding"/>
    <property type="evidence" value="ECO:0007669"/>
    <property type="project" value="InterPro"/>
</dbReference>